<sequence>MVDVNVNKPTLLVAGGGAVALVVVAVLVGAALSQPNAPVTGDPSTATAVDATDLPTLAPTTTGTAAGTAAATTGTSTTTPTPYPTLTPTPTPTPTPTATPALTDLPADAFDEREIERLVGEYINDRRASEGLDPLTVEGQGVDRLTEMARGHSVQMADQGEAIHRIDGVTSAERYRDHQLYDRCKWSSPDGNTLRTADDNAFEAVGRTVAGDPDHRVNGSRQFNGDESAVARAVVESWWNTSTYPPRLTYPNADEVGVGVEITRRNDVFVTANVC</sequence>
<feature type="region of interest" description="Disordered" evidence="1">
    <location>
        <begin position="34"/>
        <end position="103"/>
    </location>
</feature>
<dbReference type="Gene3D" id="3.40.33.10">
    <property type="entry name" value="CAP"/>
    <property type="match status" value="1"/>
</dbReference>
<dbReference type="AlphaFoldDB" id="A0A7D5P0B4"/>
<evidence type="ECO:0000256" key="1">
    <source>
        <dbReference type="SAM" id="MobiDB-lite"/>
    </source>
</evidence>
<feature type="compositionally biased region" description="Polar residues" evidence="1">
    <location>
        <begin position="34"/>
        <end position="47"/>
    </location>
</feature>
<feature type="compositionally biased region" description="Pro residues" evidence="1">
    <location>
        <begin position="81"/>
        <end position="97"/>
    </location>
</feature>
<feature type="domain" description="SCP" evidence="2">
    <location>
        <begin position="122"/>
        <end position="271"/>
    </location>
</feature>
<evidence type="ECO:0000259" key="2">
    <source>
        <dbReference type="Pfam" id="PF00188"/>
    </source>
</evidence>
<feature type="compositionally biased region" description="Low complexity" evidence="1">
    <location>
        <begin position="51"/>
        <end position="80"/>
    </location>
</feature>
<dbReference type="Proteomes" id="UP000509667">
    <property type="component" value="Chromosome"/>
</dbReference>
<reference evidence="3 4" key="1">
    <citation type="submission" date="2020-07" db="EMBL/GenBank/DDBJ databases">
        <title>Halosimplex pelagicum sp. nov. and Halosimplex rubrum sp. nov., isolated from salted brown alga Laminaria, and emended description of the genus Halosimplex.</title>
        <authorList>
            <person name="Cui H."/>
        </authorList>
    </citation>
    <scope>NUCLEOTIDE SEQUENCE [LARGE SCALE GENOMIC DNA]</scope>
    <source>
        <strain evidence="3 4">R27</strain>
    </source>
</reference>
<dbReference type="OrthoDB" id="60683at2157"/>
<evidence type="ECO:0000313" key="4">
    <source>
        <dbReference type="Proteomes" id="UP000509667"/>
    </source>
</evidence>
<dbReference type="KEGG" id="hrr:HZS55_00860"/>
<keyword evidence="4" id="KW-1185">Reference proteome</keyword>
<protein>
    <submittedName>
        <fullName evidence="3">CAP domain-containing protein</fullName>
    </submittedName>
</protein>
<dbReference type="InterPro" id="IPR035940">
    <property type="entry name" value="CAP_sf"/>
</dbReference>
<dbReference type="InterPro" id="IPR014044">
    <property type="entry name" value="CAP_dom"/>
</dbReference>
<dbReference type="EMBL" id="CP058910">
    <property type="protein sequence ID" value="QLH75941.1"/>
    <property type="molecule type" value="Genomic_DNA"/>
</dbReference>
<gene>
    <name evidence="3" type="ORF">HZS55_00860</name>
</gene>
<organism evidence="3 4">
    <name type="scientific">Halosimplex rubrum</name>
    <dbReference type="NCBI Taxonomy" id="869889"/>
    <lineage>
        <taxon>Archaea</taxon>
        <taxon>Methanobacteriati</taxon>
        <taxon>Methanobacteriota</taxon>
        <taxon>Stenosarchaea group</taxon>
        <taxon>Halobacteria</taxon>
        <taxon>Halobacteriales</taxon>
        <taxon>Haloarculaceae</taxon>
        <taxon>Halosimplex</taxon>
    </lineage>
</organism>
<evidence type="ECO:0000313" key="3">
    <source>
        <dbReference type="EMBL" id="QLH75941.1"/>
    </source>
</evidence>
<dbReference type="GeneID" id="56076369"/>
<accession>A0A7D5P0B4</accession>
<name>A0A7D5P0B4_9EURY</name>
<proteinExistence type="predicted"/>
<dbReference type="RefSeq" id="WP_179909887.1">
    <property type="nucleotide sequence ID" value="NZ_CP058910.1"/>
</dbReference>
<dbReference type="Pfam" id="PF00188">
    <property type="entry name" value="CAP"/>
    <property type="match status" value="1"/>
</dbReference>